<evidence type="ECO:0000256" key="7">
    <source>
        <dbReference type="ARBA" id="ARBA00023136"/>
    </source>
</evidence>
<gene>
    <name evidence="9" type="ORF">H9894_02845</name>
</gene>
<dbReference type="PANTHER" id="PTHR33162:SF1">
    <property type="entry name" value="SEC-INDEPENDENT PROTEIN TRANSLOCASE PROTEIN TATA, CHLOROPLASTIC"/>
    <property type="match status" value="1"/>
</dbReference>
<name>A0A9D1TP82_9BACT</name>
<evidence type="ECO:0000313" key="9">
    <source>
        <dbReference type="EMBL" id="HIW00109.1"/>
    </source>
</evidence>
<organism evidence="9 10">
    <name type="scientific">Candidatus Desulfovibrio intestinipullorum</name>
    <dbReference type="NCBI Taxonomy" id="2838536"/>
    <lineage>
        <taxon>Bacteria</taxon>
        <taxon>Pseudomonadati</taxon>
        <taxon>Thermodesulfobacteriota</taxon>
        <taxon>Desulfovibrionia</taxon>
        <taxon>Desulfovibrionales</taxon>
        <taxon>Desulfovibrionaceae</taxon>
        <taxon>Desulfovibrio</taxon>
    </lineage>
</organism>
<evidence type="ECO:0000256" key="4">
    <source>
        <dbReference type="ARBA" id="ARBA00022927"/>
    </source>
</evidence>
<dbReference type="AlphaFoldDB" id="A0A9D1TP82"/>
<sequence>MFGIGSTEFLVILLVALLVLGPRNLAKVSKTVGKYMGEFRRVSTDFQRTLNAEVAEEERQESREAVRKKVAAARAARARKVTTEQAAQGGAAAATAAATAAAAGQPLQQAQAEPAPAGAPVVEATVVDASETRQAPDARRPAVTVAGTEETLAPPPAGSPLEAMLRKTAAEAASAPATPGPATMAQADETRTGRQA</sequence>
<evidence type="ECO:0000313" key="10">
    <source>
        <dbReference type="Proteomes" id="UP000886752"/>
    </source>
</evidence>
<evidence type="ECO:0000256" key="6">
    <source>
        <dbReference type="ARBA" id="ARBA00023010"/>
    </source>
</evidence>
<keyword evidence="2" id="KW-0813">Transport</keyword>
<dbReference type="Gene3D" id="1.20.5.3310">
    <property type="match status" value="1"/>
</dbReference>
<protein>
    <submittedName>
        <fullName evidence="9">Twin-arginine translocase TatA/TatE family subunit</fullName>
    </submittedName>
</protein>
<keyword evidence="7" id="KW-0472">Membrane</keyword>
<reference evidence="9" key="1">
    <citation type="journal article" date="2021" name="PeerJ">
        <title>Extensive microbial diversity within the chicken gut microbiome revealed by metagenomics and culture.</title>
        <authorList>
            <person name="Gilroy R."/>
            <person name="Ravi A."/>
            <person name="Getino M."/>
            <person name="Pursley I."/>
            <person name="Horton D.L."/>
            <person name="Alikhan N.F."/>
            <person name="Baker D."/>
            <person name="Gharbi K."/>
            <person name="Hall N."/>
            <person name="Watson M."/>
            <person name="Adriaenssens E.M."/>
            <person name="Foster-Nyarko E."/>
            <person name="Jarju S."/>
            <person name="Secka A."/>
            <person name="Antonio M."/>
            <person name="Oren A."/>
            <person name="Chaudhuri R.R."/>
            <person name="La Ragione R."/>
            <person name="Hildebrand F."/>
            <person name="Pallen M.J."/>
        </authorList>
    </citation>
    <scope>NUCLEOTIDE SEQUENCE</scope>
    <source>
        <strain evidence="9">ChiHecec2B26-446</strain>
    </source>
</reference>
<evidence type="ECO:0000256" key="8">
    <source>
        <dbReference type="SAM" id="MobiDB-lite"/>
    </source>
</evidence>
<keyword evidence="4" id="KW-0653">Protein transport</keyword>
<comment type="caution">
    <text evidence="9">The sequence shown here is derived from an EMBL/GenBank/DDBJ whole genome shotgun (WGS) entry which is preliminary data.</text>
</comment>
<evidence type="ECO:0000256" key="3">
    <source>
        <dbReference type="ARBA" id="ARBA00022692"/>
    </source>
</evidence>
<reference evidence="9" key="2">
    <citation type="submission" date="2021-04" db="EMBL/GenBank/DDBJ databases">
        <authorList>
            <person name="Gilroy R."/>
        </authorList>
    </citation>
    <scope>NUCLEOTIDE SEQUENCE</scope>
    <source>
        <strain evidence="9">ChiHecec2B26-446</strain>
    </source>
</reference>
<dbReference type="GO" id="GO:0016020">
    <property type="term" value="C:membrane"/>
    <property type="evidence" value="ECO:0007669"/>
    <property type="project" value="UniProtKB-SubCell"/>
</dbReference>
<feature type="compositionally biased region" description="Low complexity" evidence="8">
    <location>
        <begin position="170"/>
        <end position="187"/>
    </location>
</feature>
<evidence type="ECO:0000256" key="5">
    <source>
        <dbReference type="ARBA" id="ARBA00022989"/>
    </source>
</evidence>
<dbReference type="PRINTS" id="PR01506">
    <property type="entry name" value="TATBPROTEIN"/>
</dbReference>
<evidence type="ECO:0000256" key="1">
    <source>
        <dbReference type="ARBA" id="ARBA00004167"/>
    </source>
</evidence>
<dbReference type="GO" id="GO:0015031">
    <property type="term" value="P:protein transport"/>
    <property type="evidence" value="ECO:0007669"/>
    <property type="project" value="UniProtKB-KW"/>
</dbReference>
<dbReference type="InterPro" id="IPR003369">
    <property type="entry name" value="TatA/B/E"/>
</dbReference>
<feature type="region of interest" description="Disordered" evidence="8">
    <location>
        <begin position="129"/>
        <end position="196"/>
    </location>
</feature>
<dbReference type="PANTHER" id="PTHR33162">
    <property type="entry name" value="SEC-INDEPENDENT PROTEIN TRANSLOCASE PROTEIN TATA, CHLOROPLASTIC"/>
    <property type="match status" value="1"/>
</dbReference>
<comment type="subcellular location">
    <subcellularLocation>
        <location evidence="1">Membrane</location>
        <topology evidence="1">Single-pass membrane protein</topology>
    </subcellularLocation>
</comment>
<proteinExistence type="predicted"/>
<feature type="compositionally biased region" description="Basic and acidic residues" evidence="8">
    <location>
        <begin position="130"/>
        <end position="140"/>
    </location>
</feature>
<dbReference type="Proteomes" id="UP000886752">
    <property type="component" value="Unassembled WGS sequence"/>
</dbReference>
<keyword evidence="5" id="KW-1133">Transmembrane helix</keyword>
<accession>A0A9D1TP82</accession>
<dbReference type="EMBL" id="DXHV01000033">
    <property type="protein sequence ID" value="HIW00109.1"/>
    <property type="molecule type" value="Genomic_DNA"/>
</dbReference>
<evidence type="ECO:0000256" key="2">
    <source>
        <dbReference type="ARBA" id="ARBA00022448"/>
    </source>
</evidence>
<keyword evidence="6" id="KW-0811">Translocation</keyword>
<dbReference type="Pfam" id="PF02416">
    <property type="entry name" value="TatA_B_E"/>
    <property type="match status" value="1"/>
</dbReference>
<keyword evidence="3" id="KW-0812">Transmembrane</keyword>